<dbReference type="EMBL" id="FQZE01000064">
    <property type="protein sequence ID" value="SHK08870.1"/>
    <property type="molecule type" value="Genomic_DNA"/>
</dbReference>
<dbReference type="Proteomes" id="UP000184050">
    <property type="component" value="Unassembled WGS sequence"/>
</dbReference>
<protein>
    <submittedName>
        <fullName evidence="1">Uncharacterized protein</fullName>
    </submittedName>
</protein>
<evidence type="ECO:0000313" key="1">
    <source>
        <dbReference type="EMBL" id="SHK08870.1"/>
    </source>
</evidence>
<organism evidence="1 2">
    <name type="scientific">Tangfeifania diversioriginum</name>
    <dbReference type="NCBI Taxonomy" id="1168035"/>
    <lineage>
        <taxon>Bacteria</taxon>
        <taxon>Pseudomonadati</taxon>
        <taxon>Bacteroidota</taxon>
        <taxon>Bacteroidia</taxon>
        <taxon>Marinilabiliales</taxon>
        <taxon>Prolixibacteraceae</taxon>
        <taxon>Tangfeifania</taxon>
    </lineage>
</organism>
<dbReference type="AlphaFoldDB" id="A0A1M6PLR6"/>
<accession>A0A1M6PLR6</accession>
<sequence length="63" mass="7155">MNQLTRNFHNNYLVIKLLPPPAGADLSRRDHNVAIRTSAGRTESIYNRYYAGEKGLLDVIVIK</sequence>
<gene>
    <name evidence="1" type="ORF">SAMN05444280_1644</name>
</gene>
<proteinExistence type="predicted"/>
<evidence type="ECO:0000313" key="2">
    <source>
        <dbReference type="Proteomes" id="UP000184050"/>
    </source>
</evidence>
<name>A0A1M6PLR6_9BACT</name>
<keyword evidence="2" id="KW-1185">Reference proteome</keyword>
<dbReference type="STRING" id="1168035.SAMN05444280_1644"/>
<reference evidence="1 2" key="1">
    <citation type="submission" date="2016-11" db="EMBL/GenBank/DDBJ databases">
        <authorList>
            <person name="Jaros S."/>
            <person name="Januszkiewicz K."/>
            <person name="Wedrychowicz H."/>
        </authorList>
    </citation>
    <scope>NUCLEOTIDE SEQUENCE [LARGE SCALE GENOMIC DNA]</scope>
    <source>
        <strain evidence="1 2">DSM 27063</strain>
    </source>
</reference>